<sequence>MSNSSLADLNSATLGAKMPEITLADGTVVQTGTVGALLINIKSYNEAHAAGDQNKMAKMEDAIRSSLPLLKKVGMFDLFAPEEWIQGNNQGRRLVGKFALES</sequence>
<dbReference type="EMBL" id="JARVKF010000407">
    <property type="protein sequence ID" value="KAK9416267.1"/>
    <property type="molecule type" value="Genomic_DNA"/>
</dbReference>
<proteinExistence type="predicted"/>
<evidence type="ECO:0000259" key="1">
    <source>
        <dbReference type="Pfam" id="PF24813"/>
    </source>
</evidence>
<gene>
    <name evidence="2" type="ORF">SUNI508_01684</name>
</gene>
<dbReference type="Pfam" id="PF24813">
    <property type="entry name" value="DUF7709"/>
    <property type="match status" value="1"/>
</dbReference>
<comment type="caution">
    <text evidence="2">The sequence shown here is derived from an EMBL/GenBank/DDBJ whole genome shotgun (WGS) entry which is preliminary data.</text>
</comment>
<feature type="domain" description="DUF7709" evidence="1">
    <location>
        <begin position="5"/>
        <end position="101"/>
    </location>
</feature>
<evidence type="ECO:0000313" key="3">
    <source>
        <dbReference type="Proteomes" id="UP001408356"/>
    </source>
</evidence>
<name>A0ABR2UNQ5_9PEZI</name>
<organism evidence="2 3">
    <name type="scientific">Seiridium unicorne</name>
    <dbReference type="NCBI Taxonomy" id="138068"/>
    <lineage>
        <taxon>Eukaryota</taxon>
        <taxon>Fungi</taxon>
        <taxon>Dikarya</taxon>
        <taxon>Ascomycota</taxon>
        <taxon>Pezizomycotina</taxon>
        <taxon>Sordariomycetes</taxon>
        <taxon>Xylariomycetidae</taxon>
        <taxon>Amphisphaeriales</taxon>
        <taxon>Sporocadaceae</taxon>
        <taxon>Seiridium</taxon>
    </lineage>
</organism>
<evidence type="ECO:0000313" key="2">
    <source>
        <dbReference type="EMBL" id="KAK9416267.1"/>
    </source>
</evidence>
<dbReference type="Proteomes" id="UP001408356">
    <property type="component" value="Unassembled WGS sequence"/>
</dbReference>
<protein>
    <recommendedName>
        <fullName evidence="1">DUF7709 domain-containing protein</fullName>
    </recommendedName>
</protein>
<reference evidence="2 3" key="1">
    <citation type="journal article" date="2024" name="J. Plant Pathol.">
        <title>Sequence and assembly of the genome of Seiridium unicorne, isolate CBS 538.82, causal agent of cypress canker disease.</title>
        <authorList>
            <person name="Scali E."/>
            <person name="Rocca G.D."/>
            <person name="Danti R."/>
            <person name="Garbelotto M."/>
            <person name="Barberini S."/>
            <person name="Baroncelli R."/>
            <person name="Emiliani G."/>
        </authorList>
    </citation>
    <scope>NUCLEOTIDE SEQUENCE [LARGE SCALE GENOMIC DNA]</scope>
    <source>
        <strain evidence="2 3">BM-138-508</strain>
    </source>
</reference>
<dbReference type="InterPro" id="IPR056126">
    <property type="entry name" value="DUF7709"/>
</dbReference>
<keyword evidence="3" id="KW-1185">Reference proteome</keyword>
<accession>A0ABR2UNQ5</accession>